<proteinExistence type="predicted"/>
<evidence type="ECO:0000313" key="1">
    <source>
        <dbReference type="EMBL" id="JAH10611.1"/>
    </source>
</evidence>
<protein>
    <submittedName>
        <fullName evidence="1">Uncharacterized protein</fullName>
    </submittedName>
</protein>
<organism evidence="1">
    <name type="scientific">Anguilla anguilla</name>
    <name type="common">European freshwater eel</name>
    <name type="synonym">Muraena anguilla</name>
    <dbReference type="NCBI Taxonomy" id="7936"/>
    <lineage>
        <taxon>Eukaryota</taxon>
        <taxon>Metazoa</taxon>
        <taxon>Chordata</taxon>
        <taxon>Craniata</taxon>
        <taxon>Vertebrata</taxon>
        <taxon>Euteleostomi</taxon>
        <taxon>Actinopterygii</taxon>
        <taxon>Neopterygii</taxon>
        <taxon>Teleostei</taxon>
        <taxon>Anguilliformes</taxon>
        <taxon>Anguillidae</taxon>
        <taxon>Anguilla</taxon>
    </lineage>
</organism>
<dbReference type="EMBL" id="GBXM01097966">
    <property type="protein sequence ID" value="JAH10611.1"/>
    <property type="molecule type" value="Transcribed_RNA"/>
</dbReference>
<sequence>MHVLLREYVPYISNYVLEHLKPKRV</sequence>
<dbReference type="AlphaFoldDB" id="A0A0E9Q140"/>
<reference evidence="1" key="2">
    <citation type="journal article" date="2015" name="Fish Shellfish Immunol.">
        <title>Early steps in the European eel (Anguilla anguilla)-Vibrio vulnificus interaction in the gills: Role of the RtxA13 toxin.</title>
        <authorList>
            <person name="Callol A."/>
            <person name="Pajuelo D."/>
            <person name="Ebbesson L."/>
            <person name="Teles M."/>
            <person name="MacKenzie S."/>
            <person name="Amaro C."/>
        </authorList>
    </citation>
    <scope>NUCLEOTIDE SEQUENCE</scope>
</reference>
<reference evidence="1" key="1">
    <citation type="submission" date="2014-11" db="EMBL/GenBank/DDBJ databases">
        <authorList>
            <person name="Amaro Gonzalez C."/>
        </authorList>
    </citation>
    <scope>NUCLEOTIDE SEQUENCE</scope>
</reference>
<name>A0A0E9Q140_ANGAN</name>
<accession>A0A0E9Q140</accession>